<dbReference type="EMBL" id="MNZT01000086">
    <property type="protein sequence ID" value="OIP96423.1"/>
    <property type="molecule type" value="Genomic_DNA"/>
</dbReference>
<evidence type="ECO:0000313" key="2">
    <source>
        <dbReference type="Proteomes" id="UP000183245"/>
    </source>
</evidence>
<accession>A0A1J5ITC7</accession>
<dbReference type="Proteomes" id="UP000183245">
    <property type="component" value="Unassembled WGS sequence"/>
</dbReference>
<comment type="caution">
    <text evidence="1">The sequence shown here is derived from an EMBL/GenBank/DDBJ whole genome shotgun (WGS) entry which is preliminary data.</text>
</comment>
<sequence length="326" mass="36584">MPTEKEKHGQGFNLEFDVHDFAALSHVDIPLADQLSSPGLWWDTIGELDQDDTTPHTSAGFCSISDNEALWAVRYYQRDGREATNFHIAGHWDIPDAEQEAAAAEIQLSVLVDENGQIRQINKYERLTSGQVIQTELDLQYKRWNGESLEVVSTRDHELADRIGILLAETQDRLRPSRDITSDGIGMKEHLKMAFFGKTISPGYTLAPSEIADDPHRSNIFTDIAKPRQRLQLAEKTKETLKNAPAILEWLMDALSQDPPPTPDQAIAYAFSFDEDGKPRVRGGLLKAGGDGHDDESKINLIHVCSVLDAVHRMPPRARREFAAYF</sequence>
<dbReference type="STRING" id="1817892.AUK40_05055"/>
<evidence type="ECO:0000313" key="1">
    <source>
        <dbReference type="EMBL" id="OIP96423.1"/>
    </source>
</evidence>
<name>A0A1J5ITC7_9BACT</name>
<gene>
    <name evidence="1" type="ORF">AUK40_05055</name>
</gene>
<reference evidence="1" key="1">
    <citation type="journal article" date="2016" name="Environ. Microbiol.">
        <title>Genomic resolution of a cold subsurface aquifer community provides metabolic insights for novel microbes adapted to high CO concentrations.</title>
        <authorList>
            <person name="Probst A.J."/>
            <person name="Castelle C.J."/>
            <person name="Singh A."/>
            <person name="Brown C.T."/>
            <person name="Anantharaman K."/>
            <person name="Sharon I."/>
            <person name="Hug L.A."/>
            <person name="Burstein D."/>
            <person name="Emerson J.B."/>
            <person name="Thomas B.C."/>
            <person name="Banfield J.F."/>
        </authorList>
    </citation>
    <scope>NUCLEOTIDE SEQUENCE [LARGE SCALE GENOMIC DNA]</scope>
    <source>
        <strain evidence="1">CG2_30_54_11</strain>
    </source>
</reference>
<organism evidence="1 2">
    <name type="scientific">Candidatus Wirthbacteria bacterium CG2_30_54_11</name>
    <dbReference type="NCBI Taxonomy" id="1817892"/>
    <lineage>
        <taxon>Bacteria</taxon>
        <taxon>Candidatus Wirthbacteria</taxon>
    </lineage>
</organism>
<dbReference type="AlphaFoldDB" id="A0A1J5ITC7"/>
<proteinExistence type="predicted"/>
<protein>
    <submittedName>
        <fullName evidence="1">Uncharacterized protein</fullName>
    </submittedName>
</protein>